<evidence type="ECO:0000313" key="3">
    <source>
        <dbReference type="Proteomes" id="UP000299102"/>
    </source>
</evidence>
<comment type="caution">
    <text evidence="2">The sequence shown here is derived from an EMBL/GenBank/DDBJ whole genome shotgun (WGS) entry which is preliminary data.</text>
</comment>
<sequence length="310" mass="33803">MSHSIRIPKAPHGEIRASVPGRDTTPNGHILAVAGFVKRPRISLLNMEQKDHGDAREGHISIRIIIGGMKRRRGRTRTHVHNTAVAPAATKRRTGRAFTPYIDGGAAARKLTRVSVRTRIICLITVYCTLLGCVETARAIDNACGTGGRATNKEAARWKRHKQVVRGAVRMGCYFLRCPPDNIEARSGITSVLGGVTLLFLNLLNLRGRYLDIKPSTLAQRESIALLTLIIDAIATSGTDTLTCSQSHGTETRPPTAGGYQPALFTARRCNCSSRIQNHFLFRPHKAPALALLINGRAGYTTRHVRARGG</sequence>
<dbReference type="AlphaFoldDB" id="A0A4C1WH55"/>
<evidence type="ECO:0000313" key="2">
    <source>
        <dbReference type="EMBL" id="GBP49457.1"/>
    </source>
</evidence>
<dbReference type="EMBL" id="BGZK01000545">
    <property type="protein sequence ID" value="GBP49457.1"/>
    <property type="molecule type" value="Genomic_DNA"/>
</dbReference>
<gene>
    <name evidence="2" type="ORF">EVAR_25671_1</name>
</gene>
<evidence type="ECO:0000256" key="1">
    <source>
        <dbReference type="SAM" id="MobiDB-lite"/>
    </source>
</evidence>
<protein>
    <submittedName>
        <fullName evidence="2">Uncharacterized protein</fullName>
    </submittedName>
</protein>
<organism evidence="2 3">
    <name type="scientific">Eumeta variegata</name>
    <name type="common">Bagworm moth</name>
    <name type="synonym">Eumeta japonica</name>
    <dbReference type="NCBI Taxonomy" id="151549"/>
    <lineage>
        <taxon>Eukaryota</taxon>
        <taxon>Metazoa</taxon>
        <taxon>Ecdysozoa</taxon>
        <taxon>Arthropoda</taxon>
        <taxon>Hexapoda</taxon>
        <taxon>Insecta</taxon>
        <taxon>Pterygota</taxon>
        <taxon>Neoptera</taxon>
        <taxon>Endopterygota</taxon>
        <taxon>Lepidoptera</taxon>
        <taxon>Glossata</taxon>
        <taxon>Ditrysia</taxon>
        <taxon>Tineoidea</taxon>
        <taxon>Psychidae</taxon>
        <taxon>Oiketicinae</taxon>
        <taxon>Eumeta</taxon>
    </lineage>
</organism>
<proteinExistence type="predicted"/>
<feature type="region of interest" description="Disordered" evidence="1">
    <location>
        <begin position="1"/>
        <end position="24"/>
    </location>
</feature>
<accession>A0A4C1WH55</accession>
<reference evidence="2 3" key="1">
    <citation type="journal article" date="2019" name="Commun. Biol.">
        <title>The bagworm genome reveals a unique fibroin gene that provides high tensile strength.</title>
        <authorList>
            <person name="Kono N."/>
            <person name="Nakamura H."/>
            <person name="Ohtoshi R."/>
            <person name="Tomita M."/>
            <person name="Numata K."/>
            <person name="Arakawa K."/>
        </authorList>
    </citation>
    <scope>NUCLEOTIDE SEQUENCE [LARGE SCALE GENOMIC DNA]</scope>
</reference>
<name>A0A4C1WH55_EUMVA</name>
<dbReference type="Proteomes" id="UP000299102">
    <property type="component" value="Unassembled WGS sequence"/>
</dbReference>
<keyword evidence="3" id="KW-1185">Reference proteome</keyword>